<evidence type="ECO:0000256" key="1">
    <source>
        <dbReference type="SAM" id="MobiDB-lite"/>
    </source>
</evidence>
<protein>
    <submittedName>
        <fullName evidence="2">Uncharacterized protein</fullName>
    </submittedName>
</protein>
<gene>
    <name evidence="2" type="ORF">AB675_8246</name>
</gene>
<comment type="caution">
    <text evidence="2">The sequence shown here is derived from an EMBL/GenBank/DDBJ whole genome shotgun (WGS) entry which is preliminary data.</text>
</comment>
<feature type="compositionally biased region" description="Low complexity" evidence="1">
    <location>
        <begin position="1"/>
        <end position="10"/>
    </location>
</feature>
<feature type="compositionally biased region" description="Basic and acidic residues" evidence="1">
    <location>
        <begin position="22"/>
        <end position="62"/>
    </location>
</feature>
<dbReference type="Proteomes" id="UP000038010">
    <property type="component" value="Unassembled WGS sequence"/>
</dbReference>
<feature type="region of interest" description="Disordered" evidence="1">
    <location>
        <begin position="1"/>
        <end position="64"/>
    </location>
</feature>
<keyword evidence="3" id="KW-1185">Reference proteome</keyword>
<dbReference type="EMBL" id="LFJN01000003">
    <property type="protein sequence ID" value="KPI44600.1"/>
    <property type="molecule type" value="Genomic_DNA"/>
</dbReference>
<dbReference type="AlphaFoldDB" id="A0A0N1HWK0"/>
<feature type="region of interest" description="Disordered" evidence="1">
    <location>
        <begin position="101"/>
        <end position="150"/>
    </location>
</feature>
<evidence type="ECO:0000313" key="3">
    <source>
        <dbReference type="Proteomes" id="UP000038010"/>
    </source>
</evidence>
<reference evidence="2 3" key="1">
    <citation type="submission" date="2015-06" db="EMBL/GenBank/DDBJ databases">
        <title>Draft genome of the ant-associated black yeast Phialophora attae CBS 131958.</title>
        <authorList>
            <person name="Moreno L.F."/>
            <person name="Stielow B.J."/>
            <person name="de Hoog S."/>
            <person name="Vicente V.A."/>
            <person name="Weiss V.A."/>
            <person name="de Vries M."/>
            <person name="Cruz L.M."/>
            <person name="Souza E.M."/>
        </authorList>
    </citation>
    <scope>NUCLEOTIDE SEQUENCE [LARGE SCALE GENOMIC DNA]</scope>
    <source>
        <strain evidence="2 3">CBS 131958</strain>
    </source>
</reference>
<dbReference type="VEuPathDB" id="FungiDB:AB675_8246"/>
<accession>A0A0N1HWK0</accession>
<evidence type="ECO:0000313" key="2">
    <source>
        <dbReference type="EMBL" id="KPI44600.1"/>
    </source>
</evidence>
<organism evidence="2 3">
    <name type="scientific">Cyphellophora attinorum</name>
    <dbReference type="NCBI Taxonomy" id="1664694"/>
    <lineage>
        <taxon>Eukaryota</taxon>
        <taxon>Fungi</taxon>
        <taxon>Dikarya</taxon>
        <taxon>Ascomycota</taxon>
        <taxon>Pezizomycotina</taxon>
        <taxon>Eurotiomycetes</taxon>
        <taxon>Chaetothyriomycetidae</taxon>
        <taxon>Chaetothyriales</taxon>
        <taxon>Cyphellophoraceae</taxon>
        <taxon>Cyphellophora</taxon>
    </lineage>
</organism>
<proteinExistence type="predicted"/>
<dbReference type="GeneID" id="28740557"/>
<dbReference type="RefSeq" id="XP_018004563.1">
    <property type="nucleotide sequence ID" value="XM_018148677.1"/>
</dbReference>
<feature type="compositionally biased region" description="Acidic residues" evidence="1">
    <location>
        <begin position="108"/>
        <end position="122"/>
    </location>
</feature>
<sequence length="150" mass="16614">MAPSNAENGGSAAGQGGKNGKKKDESRKAVVRTPEMKLKAKEYARECRTGDKEQRGRLDNLLKNRFPRRYRAYQKYKKNRVRKCLTSAGIALKEAIDALEEASRESLGDGDEDEDEDGEDDDVTKSDGDDHHNEDDDEDEAPAVGQAITV</sequence>
<feature type="compositionally biased region" description="Basic and acidic residues" evidence="1">
    <location>
        <begin position="123"/>
        <end position="134"/>
    </location>
</feature>
<name>A0A0N1HWK0_9EURO</name>